<dbReference type="AlphaFoldDB" id="A0A560WFZ4"/>
<dbReference type="InterPro" id="IPR023365">
    <property type="entry name" value="Sortase_dom-sf"/>
</dbReference>
<dbReference type="RefSeq" id="WP_246074270.1">
    <property type="nucleotide sequence ID" value="NZ_BAAAYT010000001.1"/>
</dbReference>
<dbReference type="InterPro" id="IPR042001">
    <property type="entry name" value="Sortase_F"/>
</dbReference>
<gene>
    <name evidence="3" type="ORF">FB557_0151</name>
</gene>
<protein>
    <submittedName>
        <fullName evidence="3">Sortase (Surface protein transpeptidase)</fullName>
    </submittedName>
</protein>
<feature type="compositionally biased region" description="Low complexity" evidence="2">
    <location>
        <begin position="54"/>
        <end position="74"/>
    </location>
</feature>
<accession>A0A560WFZ4</accession>
<name>A0A560WFZ4_9MICO</name>
<dbReference type="SUPFAM" id="SSF63817">
    <property type="entry name" value="Sortase"/>
    <property type="match status" value="1"/>
</dbReference>
<proteinExistence type="predicted"/>
<organism evidence="3 4">
    <name type="scientific">Marihabitans asiaticum</name>
    <dbReference type="NCBI Taxonomy" id="415218"/>
    <lineage>
        <taxon>Bacteria</taxon>
        <taxon>Bacillati</taxon>
        <taxon>Actinomycetota</taxon>
        <taxon>Actinomycetes</taxon>
        <taxon>Micrococcales</taxon>
        <taxon>Intrasporangiaceae</taxon>
        <taxon>Marihabitans</taxon>
    </lineage>
</organism>
<evidence type="ECO:0000256" key="2">
    <source>
        <dbReference type="SAM" id="MobiDB-lite"/>
    </source>
</evidence>
<dbReference type="EMBL" id="VIUW01000001">
    <property type="protein sequence ID" value="TWD16623.1"/>
    <property type="molecule type" value="Genomic_DNA"/>
</dbReference>
<dbReference type="GO" id="GO:0016787">
    <property type="term" value="F:hydrolase activity"/>
    <property type="evidence" value="ECO:0007669"/>
    <property type="project" value="UniProtKB-KW"/>
</dbReference>
<sequence length="222" mass="22726">MSTHRAPRGRVGPALLAAVLVGVVLLWLTRPVGDDPAVVNAAVAGEGGSPPSPSAAAPVVQAAPTPTTPEATETPGPPTRLAIPALAATLPVTPVGVSEQGAMEIPDDPRTAGWYRYGPGPGEAGATVLTAHVDSRERGPGPLAGLRTLDSGDELTVTADGQPHRYRVLEVYTAGKDELDLDAVFRRDGREALHVVTCGGAFDAATGHYEDNVVAVAEPISE</sequence>
<dbReference type="CDD" id="cd05829">
    <property type="entry name" value="Sortase_F"/>
    <property type="match status" value="1"/>
</dbReference>
<reference evidence="3 4" key="1">
    <citation type="submission" date="2019-06" db="EMBL/GenBank/DDBJ databases">
        <title>Sequencing the genomes of 1000 actinobacteria strains.</title>
        <authorList>
            <person name="Klenk H.-P."/>
        </authorList>
    </citation>
    <scope>NUCLEOTIDE SEQUENCE [LARGE SCALE GENOMIC DNA]</scope>
    <source>
        <strain evidence="3 4">DSM 18935</strain>
    </source>
</reference>
<evidence type="ECO:0000313" key="3">
    <source>
        <dbReference type="EMBL" id="TWD16623.1"/>
    </source>
</evidence>
<dbReference type="Gene3D" id="2.40.260.10">
    <property type="entry name" value="Sortase"/>
    <property type="match status" value="1"/>
</dbReference>
<keyword evidence="4" id="KW-1185">Reference proteome</keyword>
<evidence type="ECO:0000256" key="1">
    <source>
        <dbReference type="ARBA" id="ARBA00022801"/>
    </source>
</evidence>
<comment type="caution">
    <text evidence="3">The sequence shown here is derived from an EMBL/GenBank/DDBJ whole genome shotgun (WGS) entry which is preliminary data.</text>
</comment>
<dbReference type="Pfam" id="PF04203">
    <property type="entry name" value="Sortase"/>
    <property type="match status" value="1"/>
</dbReference>
<keyword evidence="1" id="KW-0378">Hydrolase</keyword>
<dbReference type="InterPro" id="IPR005754">
    <property type="entry name" value="Sortase"/>
</dbReference>
<evidence type="ECO:0000313" key="4">
    <source>
        <dbReference type="Proteomes" id="UP000315628"/>
    </source>
</evidence>
<feature type="region of interest" description="Disordered" evidence="2">
    <location>
        <begin position="44"/>
        <end position="77"/>
    </location>
</feature>
<dbReference type="Proteomes" id="UP000315628">
    <property type="component" value="Unassembled WGS sequence"/>
</dbReference>